<dbReference type="Gene3D" id="3.40.390.70">
    <property type="match status" value="1"/>
</dbReference>
<dbReference type="OrthoDB" id="256753at2"/>
<dbReference type="InterPro" id="IPR011201">
    <property type="entry name" value="Zinc-ribbon_6_bact"/>
</dbReference>
<gene>
    <name evidence="2" type="ORF">SAMN05192580_1951</name>
</gene>
<dbReference type="Pfam" id="PF15887">
    <property type="entry name" value="Peptidase_Mx"/>
    <property type="match status" value="1"/>
</dbReference>
<keyword evidence="3" id="KW-1185">Reference proteome</keyword>
<dbReference type="AlphaFoldDB" id="A0A1I6KYE4"/>
<dbReference type="InterPro" id="IPR031321">
    <property type="entry name" value="UCP012641"/>
</dbReference>
<dbReference type="Pfam" id="PF10005">
    <property type="entry name" value="Zn_ribbon_DZR_6"/>
    <property type="match status" value="1"/>
</dbReference>
<dbReference type="Proteomes" id="UP000198824">
    <property type="component" value="Unassembled WGS sequence"/>
</dbReference>
<organism evidence="2 3">
    <name type="scientific">Sphingomonas jatrophae</name>
    <dbReference type="NCBI Taxonomy" id="1166337"/>
    <lineage>
        <taxon>Bacteria</taxon>
        <taxon>Pseudomonadati</taxon>
        <taxon>Pseudomonadota</taxon>
        <taxon>Alphaproteobacteria</taxon>
        <taxon>Sphingomonadales</taxon>
        <taxon>Sphingomonadaceae</taxon>
        <taxon>Sphingomonas</taxon>
    </lineage>
</organism>
<dbReference type="RefSeq" id="WP_093314088.1">
    <property type="nucleotide sequence ID" value="NZ_FOZG01000002.1"/>
</dbReference>
<dbReference type="STRING" id="1166337.SAMN05192580_1951"/>
<evidence type="ECO:0000259" key="1">
    <source>
        <dbReference type="Pfam" id="PF10005"/>
    </source>
</evidence>
<reference evidence="2 3" key="1">
    <citation type="submission" date="2016-10" db="EMBL/GenBank/DDBJ databases">
        <authorList>
            <person name="de Groot N.N."/>
        </authorList>
    </citation>
    <scope>NUCLEOTIDE SEQUENCE [LARGE SCALE GENOMIC DNA]</scope>
    <source>
        <strain evidence="2 3">S5-249</strain>
    </source>
</reference>
<sequence length="374" mass="42417">MAPFACPNCTRLLHFEARVCPNCTFTLGYDPASDRFLFLADNATKWRDGDGVEHELVVCGNNNQYEICNWLIPEEAQGGLCLACRHNRTIPDLTGPQVPERWAKIEAAKRRMFHTLLKLRLPIETQAEAAELGTEPGLAFDFLYDPVGEETGTVQITTGHEAGLITLNLLEADDAQREKMRNALNEPYRTLLGHFRHEIGHYYWARLVEHSDDLQRFRDLFGDERISYEEAMQKHYGSGGGWTTDFVSSYATMHPWEDFAETFAHYLHIVDAMATMRGLGMSMDNFPGRDEVSVDFNPYKVGTRQLVSEWLPFAFSENAVNRSMGLPDLYPFTLSPAIEAKMDFINRMLHANQERLNAAALRREDGAEEALTAA</sequence>
<proteinExistence type="predicted"/>
<protein>
    <recommendedName>
        <fullName evidence="1">Zinc-ribbon domain-containing protein</fullName>
    </recommendedName>
</protein>
<evidence type="ECO:0000313" key="2">
    <source>
        <dbReference type="EMBL" id="SFR96224.1"/>
    </source>
</evidence>
<feature type="domain" description="Zinc-ribbon" evidence="1">
    <location>
        <begin position="4"/>
        <end position="94"/>
    </location>
</feature>
<accession>A0A1I6KYE4</accession>
<evidence type="ECO:0000313" key="3">
    <source>
        <dbReference type="Proteomes" id="UP000198824"/>
    </source>
</evidence>
<dbReference type="PIRSF" id="PIRSF012641">
    <property type="entry name" value="UCP012641"/>
    <property type="match status" value="1"/>
</dbReference>
<name>A0A1I6KYE4_9SPHN</name>
<dbReference type="EMBL" id="FOZG01000002">
    <property type="protein sequence ID" value="SFR96224.1"/>
    <property type="molecule type" value="Genomic_DNA"/>
</dbReference>